<dbReference type="InterPro" id="IPR037069">
    <property type="entry name" value="AcylCoA_DH/ox_N_sf"/>
</dbReference>
<evidence type="ECO:0000256" key="1">
    <source>
        <dbReference type="ARBA" id="ARBA00022630"/>
    </source>
</evidence>
<dbReference type="AlphaFoldDB" id="A0A381UHY1"/>
<dbReference type="GO" id="GO:0050660">
    <property type="term" value="F:flavin adenine dinucleotide binding"/>
    <property type="evidence" value="ECO:0007669"/>
    <property type="project" value="InterPro"/>
</dbReference>
<sequence>VVGSIIDEDDGGLSLSDIDLVLMAEEVGYSALPEPLLEVGWVTASLLNRLPNHNHENWRPKLANGDLLALTCHEINEFIPNAHLAEFFFLQHGDGLYYTSKADVELIPREGLDPSIRIFTIDWNPKRAKRLMHRSESVDLWQEVLNRGALLVSAQLIGLTQRLLDMSVDYVKTRQQFGKPIGSFQAIKHLLADIQIQLDFARPVVYKAAHSLASNGPGRYRDVSYAKLASSKVSKLAARSSIQAHGAIGYTWEADLQIFMKRIWFLDIFWGSHSWHLNRLEKELLSPSSKIGPGASFV</sequence>
<dbReference type="EMBL" id="UINC01006392">
    <property type="protein sequence ID" value="SVA27248.1"/>
    <property type="molecule type" value="Genomic_DNA"/>
</dbReference>
<dbReference type="PANTHER" id="PTHR43884:SF20">
    <property type="entry name" value="ACYL-COA DEHYDROGENASE FADE28"/>
    <property type="match status" value="1"/>
</dbReference>
<evidence type="ECO:0000256" key="2">
    <source>
        <dbReference type="ARBA" id="ARBA00022827"/>
    </source>
</evidence>
<dbReference type="Gene3D" id="1.20.140.10">
    <property type="entry name" value="Butyryl-CoA Dehydrogenase, subunit A, domain 3"/>
    <property type="match status" value="1"/>
</dbReference>
<accession>A0A381UHY1</accession>
<protein>
    <recommendedName>
        <fullName evidence="4">Acyl-CoA dehydrogenase/oxidase C-terminal domain-containing protein</fullName>
    </recommendedName>
</protein>
<feature type="non-terminal residue" evidence="5">
    <location>
        <position position="1"/>
    </location>
</feature>
<feature type="domain" description="Acyl-CoA dehydrogenase/oxidase C-terminal" evidence="4">
    <location>
        <begin position="141"/>
        <end position="284"/>
    </location>
</feature>
<organism evidence="5">
    <name type="scientific">marine metagenome</name>
    <dbReference type="NCBI Taxonomy" id="408172"/>
    <lineage>
        <taxon>unclassified sequences</taxon>
        <taxon>metagenomes</taxon>
        <taxon>ecological metagenomes</taxon>
    </lineage>
</organism>
<dbReference type="Gene3D" id="1.10.540.10">
    <property type="entry name" value="Acyl-CoA dehydrogenase/oxidase, N-terminal domain"/>
    <property type="match status" value="1"/>
</dbReference>
<name>A0A381UHY1_9ZZZZ</name>
<keyword evidence="1" id="KW-0285">Flavoprotein</keyword>
<keyword evidence="3" id="KW-0560">Oxidoreductase</keyword>
<evidence type="ECO:0000256" key="3">
    <source>
        <dbReference type="ARBA" id="ARBA00023002"/>
    </source>
</evidence>
<gene>
    <name evidence="5" type="ORF">METZ01_LOCUS80102</name>
</gene>
<dbReference type="PANTHER" id="PTHR43884">
    <property type="entry name" value="ACYL-COA DEHYDROGENASE"/>
    <property type="match status" value="1"/>
</dbReference>
<dbReference type="Pfam" id="PF00441">
    <property type="entry name" value="Acyl-CoA_dh_1"/>
    <property type="match status" value="1"/>
</dbReference>
<dbReference type="InterPro" id="IPR036250">
    <property type="entry name" value="AcylCo_DH-like_C"/>
</dbReference>
<dbReference type="GO" id="GO:0003995">
    <property type="term" value="F:acyl-CoA dehydrogenase activity"/>
    <property type="evidence" value="ECO:0007669"/>
    <property type="project" value="TreeGrafter"/>
</dbReference>
<evidence type="ECO:0000313" key="5">
    <source>
        <dbReference type="EMBL" id="SVA27248.1"/>
    </source>
</evidence>
<keyword evidence="2" id="KW-0274">FAD</keyword>
<evidence type="ECO:0000259" key="4">
    <source>
        <dbReference type="Pfam" id="PF00441"/>
    </source>
</evidence>
<dbReference type="InterPro" id="IPR009075">
    <property type="entry name" value="AcylCo_DH/oxidase_C"/>
</dbReference>
<dbReference type="SUPFAM" id="SSF47203">
    <property type="entry name" value="Acyl-CoA dehydrogenase C-terminal domain-like"/>
    <property type="match status" value="1"/>
</dbReference>
<proteinExistence type="predicted"/>
<reference evidence="5" key="1">
    <citation type="submission" date="2018-05" db="EMBL/GenBank/DDBJ databases">
        <authorList>
            <person name="Lanie J.A."/>
            <person name="Ng W.-L."/>
            <person name="Kazmierczak K.M."/>
            <person name="Andrzejewski T.M."/>
            <person name="Davidsen T.M."/>
            <person name="Wayne K.J."/>
            <person name="Tettelin H."/>
            <person name="Glass J.I."/>
            <person name="Rusch D."/>
            <person name="Podicherti R."/>
            <person name="Tsui H.-C.T."/>
            <person name="Winkler M.E."/>
        </authorList>
    </citation>
    <scope>NUCLEOTIDE SEQUENCE</scope>
</reference>